<dbReference type="PANTHER" id="PTHR14663">
    <property type="entry name" value="METHYLTRANSFERASE NSUN7-RELATED"/>
    <property type="match status" value="1"/>
</dbReference>
<organism evidence="2 3">
    <name type="scientific">Cotesia glomerata</name>
    <name type="common">Lepidopteran parasitic wasp</name>
    <name type="synonym">Apanteles glomeratus</name>
    <dbReference type="NCBI Taxonomy" id="32391"/>
    <lineage>
        <taxon>Eukaryota</taxon>
        <taxon>Metazoa</taxon>
        <taxon>Ecdysozoa</taxon>
        <taxon>Arthropoda</taxon>
        <taxon>Hexapoda</taxon>
        <taxon>Insecta</taxon>
        <taxon>Pterygota</taxon>
        <taxon>Neoptera</taxon>
        <taxon>Endopterygota</taxon>
        <taxon>Hymenoptera</taxon>
        <taxon>Apocrita</taxon>
        <taxon>Ichneumonoidea</taxon>
        <taxon>Braconidae</taxon>
        <taxon>Microgastrinae</taxon>
        <taxon>Cotesia</taxon>
    </lineage>
</organism>
<dbReference type="PANTHER" id="PTHR14663:SF2">
    <property type="entry name" value="METHYLTRANSFERASE NSUN7-RELATED"/>
    <property type="match status" value="1"/>
</dbReference>
<sequence length="876" mass="100651">MGVDKSEEEEEEEEDESKEGRRISLFGVYSKVFKVMLSNWKESIEHTEEEDRVSELDELVLPSNEEWRYQVYYRLVDLQREVDSAFDKKISDEDIDVEVKSPVLQDEVFWEWEPIAENPEDLIRNSPDILNENLAKRQQMLRRLESPEGSMTEAYMEPGWRLNDILHAAKVLQGESLPQQTSYNDEAEMRRVFGLVYDVLRYKQILNQVLEDVGFWINNRELKKRERIIWLLLFDMQGRKFISPPQIALTEMRQELFKAAGLMDIEEALLKNKIKIAAGVSRLRIGGSALTLDKLLPAHLRNEGICWTDDEASASGWVNTIKLPTKAEFMAEMTKMGFKLSANWRRLKENNYAFDPICPKVVILHEKIREQLARSTLVREYRFIFLERSLCFGAASLAKTIRVSHLCGPIILTHLIAPRHTGYLAGLLIDIEDAGRLLAFGAESRRAEYEAYLANLGINEKQCRIFSESYKTAPGFAELERATVVLATPPCSYTGLTNIVDLIVARGGDTDLLESLTNVDDQAQLERPRKLLAEQMTCLKYILTRPNVQLLIYEAHSTLPSETVEMLQQVVQYANKMAVDKHTREHLPRKRTPTKDSSPKSGGRSSRSGKRPLLQESRTKSSGDEDDEEEISSSPVPQVQVPDSDLFEIGNIFELYGHHNNEQKEVIDNPLAEDGCYLAVVRRKEMMQFNSLFMIKVAESKGLFGNPQASKSPVSEQQSREETSPTSPTPTMPTVIKKLKKGKGKGKKKIVRLDRITAPTHSSMLKVGSRRTSRHSRQSIDNESCESFSVSSVRLSCPRYSERVARDERFISFQVRETRRQDVRRWWEQSATFLIHAARCEPCKFRIFHTDPWTKRVLYAPRVQQIVFPHDDYDLH</sequence>
<evidence type="ECO:0000256" key="1">
    <source>
        <dbReference type="SAM" id="MobiDB-lite"/>
    </source>
</evidence>
<evidence type="ECO:0000313" key="3">
    <source>
        <dbReference type="Proteomes" id="UP000826195"/>
    </source>
</evidence>
<comment type="caution">
    <text evidence="2">The sequence shown here is derived from an EMBL/GenBank/DDBJ whole genome shotgun (WGS) entry which is preliminary data.</text>
</comment>
<feature type="compositionally biased region" description="Acidic residues" evidence="1">
    <location>
        <begin position="1"/>
        <end position="17"/>
    </location>
</feature>
<keyword evidence="3" id="KW-1185">Reference proteome</keyword>
<proteinExistence type="predicted"/>
<feature type="region of interest" description="Disordered" evidence="1">
    <location>
        <begin position="761"/>
        <end position="780"/>
    </location>
</feature>
<feature type="region of interest" description="Disordered" evidence="1">
    <location>
        <begin position="705"/>
        <end position="749"/>
    </location>
</feature>
<name>A0AAV7HWZ0_COTGL</name>
<dbReference type="InterPro" id="IPR042620">
    <property type="entry name" value="NSUN7"/>
</dbReference>
<reference evidence="2 3" key="1">
    <citation type="journal article" date="2021" name="J. Hered.">
        <title>A chromosome-level genome assembly of the parasitoid wasp, Cotesia glomerata (Hymenoptera: Braconidae).</title>
        <authorList>
            <person name="Pinto B.J."/>
            <person name="Weis J.J."/>
            <person name="Gamble T."/>
            <person name="Ode P.J."/>
            <person name="Paul R."/>
            <person name="Zaspel J.M."/>
        </authorList>
    </citation>
    <scope>NUCLEOTIDE SEQUENCE [LARGE SCALE GENOMIC DNA]</scope>
    <source>
        <strain evidence="2">CgM1</strain>
    </source>
</reference>
<dbReference type="AlphaFoldDB" id="A0AAV7HWZ0"/>
<dbReference type="InterPro" id="IPR029063">
    <property type="entry name" value="SAM-dependent_MTases_sf"/>
</dbReference>
<gene>
    <name evidence="2" type="ORF">KQX54_015661</name>
</gene>
<evidence type="ECO:0000313" key="2">
    <source>
        <dbReference type="EMBL" id="KAH0535272.1"/>
    </source>
</evidence>
<accession>A0AAV7HWZ0</accession>
<feature type="compositionally biased region" description="Basic residues" evidence="1">
    <location>
        <begin position="737"/>
        <end position="749"/>
    </location>
</feature>
<feature type="compositionally biased region" description="Polar residues" evidence="1">
    <location>
        <begin position="707"/>
        <end position="717"/>
    </location>
</feature>
<dbReference type="Gene3D" id="3.40.50.150">
    <property type="entry name" value="Vaccinia Virus protein VP39"/>
    <property type="match status" value="1"/>
</dbReference>
<dbReference type="Proteomes" id="UP000826195">
    <property type="component" value="Unassembled WGS sequence"/>
</dbReference>
<feature type="compositionally biased region" description="Basic residues" evidence="1">
    <location>
        <begin position="768"/>
        <end position="777"/>
    </location>
</feature>
<dbReference type="EMBL" id="JAHXZJ010002982">
    <property type="protein sequence ID" value="KAH0535272.1"/>
    <property type="molecule type" value="Genomic_DNA"/>
</dbReference>
<feature type="region of interest" description="Disordered" evidence="1">
    <location>
        <begin position="1"/>
        <end position="20"/>
    </location>
</feature>
<feature type="region of interest" description="Disordered" evidence="1">
    <location>
        <begin position="580"/>
        <end position="643"/>
    </location>
</feature>
<protein>
    <submittedName>
        <fullName evidence="2">Uncharacterized protein</fullName>
    </submittedName>
</protein>